<dbReference type="Proteomes" id="UP000238196">
    <property type="component" value="Unassembled WGS sequence"/>
</dbReference>
<organism evidence="2 3">
    <name type="scientific">Proteobacteria bacterium 228</name>
    <dbReference type="NCBI Taxonomy" id="2083153"/>
    <lineage>
        <taxon>Bacteria</taxon>
        <taxon>Pseudomonadati</taxon>
        <taxon>Pseudomonadota</taxon>
    </lineage>
</organism>
<dbReference type="Gene3D" id="3.40.50.1000">
    <property type="entry name" value="HAD superfamily/HAD-like"/>
    <property type="match status" value="1"/>
</dbReference>
<name>A0A2S5KIZ6_9PROT</name>
<dbReference type="GO" id="GO:0016301">
    <property type="term" value="F:kinase activity"/>
    <property type="evidence" value="ECO:0007669"/>
    <property type="project" value="UniProtKB-KW"/>
</dbReference>
<evidence type="ECO:0000313" key="2">
    <source>
        <dbReference type="EMBL" id="PPC74583.1"/>
    </source>
</evidence>
<evidence type="ECO:0000259" key="1">
    <source>
        <dbReference type="Pfam" id="PF25109"/>
    </source>
</evidence>
<keyword evidence="2" id="KW-0808">Transferase</keyword>
<sequence>MTLRDCVLVDVDGTLATFDPEAVRHWVLGEEKHWDPFFEFMADAPPVTPIVRLVKLLQGSGQAIVICTGRPESHRQATLDWLDLHGIPYDAVYLRPLQTDHWCDEEVKSHLLEQIGSDGFQPWLVIDDRDGVVANWRKLGLTCLQCAPGAF</sequence>
<dbReference type="EMBL" id="PRLP01000143">
    <property type="protein sequence ID" value="PPC74583.1"/>
    <property type="molecule type" value="Genomic_DNA"/>
</dbReference>
<gene>
    <name evidence="2" type="ORF">C4K68_25010</name>
</gene>
<evidence type="ECO:0000313" key="3">
    <source>
        <dbReference type="Proteomes" id="UP000238196"/>
    </source>
</evidence>
<dbReference type="OrthoDB" id="7592866at2"/>
<dbReference type="InterPro" id="IPR056782">
    <property type="entry name" value="HAD_PNKP"/>
</dbReference>
<comment type="caution">
    <text evidence="2">The sequence shown here is derived from an EMBL/GenBank/DDBJ whole genome shotgun (WGS) entry which is preliminary data.</text>
</comment>
<dbReference type="AlphaFoldDB" id="A0A2S5KIZ6"/>
<reference evidence="2 3" key="1">
    <citation type="submission" date="2018-02" db="EMBL/GenBank/DDBJ databases">
        <title>novel marine gammaproteobacteria from coastal saline agro ecosystem.</title>
        <authorList>
            <person name="Krishnan R."/>
            <person name="Ramesh Kumar N."/>
        </authorList>
    </citation>
    <scope>NUCLEOTIDE SEQUENCE [LARGE SCALE GENOMIC DNA]</scope>
    <source>
        <strain evidence="2 3">228</strain>
    </source>
</reference>
<feature type="domain" description="Polynucleotide kinase PNKP phosphatase" evidence="1">
    <location>
        <begin position="5"/>
        <end position="151"/>
    </location>
</feature>
<accession>A0A2S5KIZ6</accession>
<dbReference type="Pfam" id="PF25109">
    <property type="entry name" value="HAD_PNKP"/>
    <property type="match status" value="1"/>
</dbReference>
<proteinExistence type="predicted"/>
<dbReference type="SUPFAM" id="SSF56784">
    <property type="entry name" value="HAD-like"/>
    <property type="match status" value="1"/>
</dbReference>
<dbReference type="InterPro" id="IPR036412">
    <property type="entry name" value="HAD-like_sf"/>
</dbReference>
<dbReference type="InterPro" id="IPR023214">
    <property type="entry name" value="HAD_sf"/>
</dbReference>
<keyword evidence="2" id="KW-0418">Kinase</keyword>
<protein>
    <submittedName>
        <fullName evidence="2">Polynucleotide kinase</fullName>
    </submittedName>
</protein>